<dbReference type="PANTHER" id="PTHR12674:SF2">
    <property type="entry name" value="PREFOLDIN SUBUNIT 5"/>
    <property type="match status" value="1"/>
</dbReference>
<dbReference type="GO" id="GO:0005737">
    <property type="term" value="C:cytoplasm"/>
    <property type="evidence" value="ECO:0007669"/>
    <property type="project" value="TreeGrafter"/>
</dbReference>
<dbReference type="SUPFAM" id="SSF46579">
    <property type="entry name" value="Prefoldin"/>
    <property type="match status" value="1"/>
</dbReference>
<reference evidence="4" key="2">
    <citation type="submission" date="2021-01" db="EMBL/GenBank/DDBJ databases">
        <authorList>
            <person name="Schikora-Tamarit M.A."/>
        </authorList>
    </citation>
    <scope>NUCLEOTIDE SEQUENCE</scope>
    <source>
        <strain evidence="4">CBS6341</strain>
    </source>
</reference>
<sequence>MSIDITKLEPEQVLQLRKQFESELDHFTTSLNALSVALNRYKECIANINQVSDKNAEGKEILVPLSSSLYVPGKVKDNDKFLVDVGTGYYVEKNAKDSIEFYNSRIQQLNKDYQQVTSIINEKSQTLQRVDQVLREKAHQVEKNQAAQAQAQK</sequence>
<dbReference type="GO" id="GO:1990114">
    <property type="term" value="P:RNA polymerase II core complex assembly"/>
    <property type="evidence" value="ECO:0007669"/>
    <property type="project" value="TreeGrafter"/>
</dbReference>
<evidence type="ECO:0000313" key="5">
    <source>
        <dbReference type="Proteomes" id="UP000769528"/>
    </source>
</evidence>
<evidence type="ECO:0008006" key="6">
    <source>
        <dbReference type="Google" id="ProtNLM"/>
    </source>
</evidence>
<dbReference type="Pfam" id="PF02996">
    <property type="entry name" value="Prefoldin"/>
    <property type="match status" value="1"/>
</dbReference>
<dbReference type="InterPro" id="IPR011599">
    <property type="entry name" value="PFD_alpha_archaea"/>
</dbReference>
<dbReference type="GO" id="GO:0016272">
    <property type="term" value="C:prefoldin complex"/>
    <property type="evidence" value="ECO:0007669"/>
    <property type="project" value="InterPro"/>
</dbReference>
<dbReference type="GO" id="GO:1990113">
    <property type="term" value="P:RNA polymerase I assembly"/>
    <property type="evidence" value="ECO:0007669"/>
    <property type="project" value="TreeGrafter"/>
</dbReference>
<dbReference type="FunFam" id="1.10.287.370:FF:000004">
    <property type="entry name" value="Probable prefoldin subunit 5"/>
    <property type="match status" value="1"/>
</dbReference>
<protein>
    <recommendedName>
        <fullName evidence="6">Prefoldin alpha subunit</fullName>
    </recommendedName>
</protein>
<dbReference type="AlphaFoldDB" id="A0A9P8TDE7"/>
<keyword evidence="2" id="KW-0143">Chaperone</keyword>
<dbReference type="InterPro" id="IPR009053">
    <property type="entry name" value="Prefoldin"/>
</dbReference>
<proteinExistence type="inferred from homology"/>
<evidence type="ECO:0000256" key="1">
    <source>
        <dbReference type="ARBA" id="ARBA00010048"/>
    </source>
</evidence>
<feature type="coiled-coil region" evidence="3">
    <location>
        <begin position="92"/>
        <end position="119"/>
    </location>
</feature>
<dbReference type="GO" id="GO:0051082">
    <property type="term" value="F:unfolded protein binding"/>
    <property type="evidence" value="ECO:0007669"/>
    <property type="project" value="InterPro"/>
</dbReference>
<accession>A0A9P8TDE7</accession>
<dbReference type="GO" id="GO:1990115">
    <property type="term" value="P:RNA polymerase III assembly"/>
    <property type="evidence" value="ECO:0007669"/>
    <property type="project" value="TreeGrafter"/>
</dbReference>
<dbReference type="PANTHER" id="PTHR12674">
    <property type="entry name" value="PREFOLDIN SUBUNIT 5"/>
    <property type="match status" value="1"/>
</dbReference>
<evidence type="ECO:0000313" key="4">
    <source>
        <dbReference type="EMBL" id="KAH3674644.1"/>
    </source>
</evidence>
<comment type="caution">
    <text evidence="4">The sequence shown here is derived from an EMBL/GenBank/DDBJ whole genome shotgun (WGS) entry which is preliminary data.</text>
</comment>
<evidence type="ECO:0000256" key="3">
    <source>
        <dbReference type="SAM" id="Coils"/>
    </source>
</evidence>
<dbReference type="HAMAP" id="MF_00308">
    <property type="entry name" value="PfdA"/>
    <property type="match status" value="1"/>
</dbReference>
<name>A0A9P8TDE7_9ASCO</name>
<gene>
    <name evidence="4" type="ORF">WICMUC_003190</name>
</gene>
<keyword evidence="5" id="KW-1185">Reference proteome</keyword>
<dbReference type="CDD" id="cd23157">
    <property type="entry name" value="Prefoldin_5"/>
    <property type="match status" value="1"/>
</dbReference>
<reference evidence="4" key="1">
    <citation type="journal article" date="2021" name="Open Biol.">
        <title>Shared evolutionary footprints suggest mitochondrial oxidative damage underlies multiple complex I losses in fungi.</title>
        <authorList>
            <person name="Schikora-Tamarit M.A."/>
            <person name="Marcet-Houben M."/>
            <person name="Nosek J."/>
            <person name="Gabaldon T."/>
        </authorList>
    </citation>
    <scope>NUCLEOTIDE SEQUENCE</scope>
    <source>
        <strain evidence="4">CBS6341</strain>
    </source>
</reference>
<dbReference type="OrthoDB" id="10267474at2759"/>
<dbReference type="EMBL" id="JAEUBF010000845">
    <property type="protein sequence ID" value="KAH3674644.1"/>
    <property type="molecule type" value="Genomic_DNA"/>
</dbReference>
<dbReference type="GO" id="GO:0006457">
    <property type="term" value="P:protein folding"/>
    <property type="evidence" value="ECO:0007669"/>
    <property type="project" value="InterPro"/>
</dbReference>
<organism evidence="4 5">
    <name type="scientific">Wickerhamomyces mucosus</name>
    <dbReference type="NCBI Taxonomy" id="1378264"/>
    <lineage>
        <taxon>Eukaryota</taxon>
        <taxon>Fungi</taxon>
        <taxon>Dikarya</taxon>
        <taxon>Ascomycota</taxon>
        <taxon>Saccharomycotina</taxon>
        <taxon>Saccharomycetes</taxon>
        <taxon>Phaffomycetales</taxon>
        <taxon>Wickerhamomycetaceae</taxon>
        <taxon>Wickerhamomyces</taxon>
    </lineage>
</organism>
<keyword evidence="3" id="KW-0175">Coiled coil</keyword>
<comment type="similarity">
    <text evidence="1">Belongs to the prefoldin subunit alpha family.</text>
</comment>
<dbReference type="NCBIfam" id="TIGR00293">
    <property type="entry name" value="prefoldin subunit alpha"/>
    <property type="match status" value="1"/>
</dbReference>
<dbReference type="InterPro" id="IPR004127">
    <property type="entry name" value="Prefoldin_subunit_alpha"/>
</dbReference>
<evidence type="ECO:0000256" key="2">
    <source>
        <dbReference type="ARBA" id="ARBA00023186"/>
    </source>
</evidence>
<dbReference type="Gene3D" id="1.10.287.370">
    <property type="match status" value="1"/>
</dbReference>
<dbReference type="Proteomes" id="UP000769528">
    <property type="component" value="Unassembled WGS sequence"/>
</dbReference>